<organism evidence="14 15">
    <name type="scientific">Haemaphysalis longicornis</name>
    <name type="common">Bush tick</name>
    <dbReference type="NCBI Taxonomy" id="44386"/>
    <lineage>
        <taxon>Eukaryota</taxon>
        <taxon>Metazoa</taxon>
        <taxon>Ecdysozoa</taxon>
        <taxon>Arthropoda</taxon>
        <taxon>Chelicerata</taxon>
        <taxon>Arachnida</taxon>
        <taxon>Acari</taxon>
        <taxon>Parasitiformes</taxon>
        <taxon>Ixodida</taxon>
        <taxon>Ixodoidea</taxon>
        <taxon>Ixodidae</taxon>
        <taxon>Haemaphysalinae</taxon>
        <taxon>Haemaphysalis</taxon>
    </lineage>
</organism>
<dbReference type="AlphaFoldDB" id="A0A9J6GGG3"/>
<comment type="subcellular location">
    <subcellularLocation>
        <location evidence="2">Cell membrane</location>
        <topology evidence="2">Multi-pass membrane protein</topology>
    </subcellularLocation>
    <subcellularLocation>
        <location evidence="1">Membrane</location>
        <location evidence="1">Caveola</location>
        <topology evidence="1">Multi-pass membrane protein</topology>
    </subcellularLocation>
</comment>
<feature type="transmembrane region" description="Helical" evidence="13">
    <location>
        <begin position="553"/>
        <end position="574"/>
    </location>
</feature>
<feature type="transmembrane region" description="Helical" evidence="13">
    <location>
        <begin position="143"/>
        <end position="166"/>
    </location>
</feature>
<reference evidence="14 15" key="1">
    <citation type="journal article" date="2020" name="Cell">
        <title>Large-Scale Comparative Analyses of Tick Genomes Elucidate Their Genetic Diversity and Vector Capacities.</title>
        <authorList>
            <consortium name="Tick Genome and Microbiome Consortium (TIGMIC)"/>
            <person name="Jia N."/>
            <person name="Wang J."/>
            <person name="Shi W."/>
            <person name="Du L."/>
            <person name="Sun Y."/>
            <person name="Zhan W."/>
            <person name="Jiang J.F."/>
            <person name="Wang Q."/>
            <person name="Zhang B."/>
            <person name="Ji P."/>
            <person name="Bell-Sakyi L."/>
            <person name="Cui X.M."/>
            <person name="Yuan T.T."/>
            <person name="Jiang B.G."/>
            <person name="Yang W.F."/>
            <person name="Lam T.T."/>
            <person name="Chang Q.C."/>
            <person name="Ding S.J."/>
            <person name="Wang X.J."/>
            <person name="Zhu J.G."/>
            <person name="Ruan X.D."/>
            <person name="Zhao L."/>
            <person name="Wei J.T."/>
            <person name="Ye R.Z."/>
            <person name="Que T.C."/>
            <person name="Du C.H."/>
            <person name="Zhou Y.H."/>
            <person name="Cheng J.X."/>
            <person name="Dai P.F."/>
            <person name="Guo W.B."/>
            <person name="Han X.H."/>
            <person name="Huang E.J."/>
            <person name="Li L.F."/>
            <person name="Wei W."/>
            <person name="Gao Y.C."/>
            <person name="Liu J.Z."/>
            <person name="Shao H.Z."/>
            <person name="Wang X."/>
            <person name="Wang C.C."/>
            <person name="Yang T.C."/>
            <person name="Huo Q.B."/>
            <person name="Li W."/>
            <person name="Chen H.Y."/>
            <person name="Chen S.E."/>
            <person name="Zhou L.G."/>
            <person name="Ni X.B."/>
            <person name="Tian J.H."/>
            <person name="Sheng Y."/>
            <person name="Liu T."/>
            <person name="Pan Y.S."/>
            <person name="Xia L.Y."/>
            <person name="Li J."/>
            <person name="Zhao F."/>
            <person name="Cao W.C."/>
        </authorList>
    </citation>
    <scope>NUCLEOTIDE SEQUENCE [LARGE SCALE GENOMIC DNA]</scope>
    <source>
        <strain evidence="14">HaeL-2018</strain>
    </source>
</reference>
<evidence type="ECO:0000256" key="5">
    <source>
        <dbReference type="ARBA" id="ARBA00022692"/>
    </source>
</evidence>
<dbReference type="GO" id="GO:0005901">
    <property type="term" value="C:caveola"/>
    <property type="evidence" value="ECO:0007669"/>
    <property type="project" value="UniProtKB-SubCell"/>
</dbReference>
<keyword evidence="15" id="KW-1185">Reference proteome</keyword>
<dbReference type="VEuPathDB" id="VectorBase:HLOH_044790"/>
<evidence type="ECO:0000256" key="2">
    <source>
        <dbReference type="ARBA" id="ARBA00004651"/>
    </source>
</evidence>
<evidence type="ECO:0000313" key="14">
    <source>
        <dbReference type="EMBL" id="KAH9373951.1"/>
    </source>
</evidence>
<name>A0A9J6GGG3_HAELO</name>
<accession>A0A9J6GGG3</accession>
<evidence type="ECO:0000256" key="8">
    <source>
        <dbReference type="ARBA" id="ARBA00023157"/>
    </source>
</evidence>
<evidence type="ECO:0000256" key="4">
    <source>
        <dbReference type="ARBA" id="ARBA00022475"/>
    </source>
</evidence>
<dbReference type="EMBL" id="JABSTR010000006">
    <property type="protein sequence ID" value="KAH9373951.1"/>
    <property type="molecule type" value="Genomic_DNA"/>
</dbReference>
<dbReference type="OrthoDB" id="18585at2759"/>
<proteinExistence type="inferred from homology"/>
<sequence length="657" mass="72959">MRNGSHSSFTQEVTLRSRSSAGTETRIEIFAKSPKCCFEVFKRNATSRPSHLVVPSVHLYRSPQRPQRYKRGSIWNVSPARTLSVYFLNAYSVIPYSAPAGATVAPRCEQFEVEVPPEERRRQRPCSRGPSGGSSSRMCGRRLCVWVCAVVSLLLLVLGVAVLLGFDHLFRFILNKEVSLAENSRAFPMWRDVSPEIMVRFYFFNVTNPNGVLLGEKPSVKELGPYTYRAEWIKHNITFHDNGTLSYKETKRFYFDRSRSVGPETDEIMTVNVPFVTTAHLLKEQNFIVRGIASLSLSGLGQRIFISRSVGQLTFGGYPDILVLLGSVIDSGRPRPGQPGFNIGDVFNRGYRTIIDMLGSLVDPDRQGTNGKFGYMINAPGGGKFKFISESIPMESAGYESFRGLKVKRFAAGASAFDAGQEFRENSCFAGSRPLPQGGSDLGPCKQGAPLVLSFPHFLFADPSYQADVDGMNPDADKHQFFFNSEPTLGVTVKVRGRIQISVILERVFGLGPFSRVAEGVLPLFWQETHVEARDPTVNLLKTIVQLPEYSQWGAVGLIVIGSVLLAASTFLLFRPRTKRQEITKVQPIDGDAKKSTDVPCVEMLPNKVEKILQNGLDRLPNSFGITAVRNNFINELKNTRRASDPSAPAEADIYKT</sequence>
<keyword evidence="5 13" id="KW-0812">Transmembrane</keyword>
<comment type="similarity">
    <text evidence="3">Belongs to the CD36 family.</text>
</comment>
<protein>
    <recommendedName>
        <fullName evidence="11">Scavenger receptor class B member 1</fullName>
    </recommendedName>
    <alternativeName>
        <fullName evidence="12">SR-BI</fullName>
    </alternativeName>
</protein>
<comment type="caution">
    <text evidence="14">The sequence shown here is derived from an EMBL/GenBank/DDBJ whole genome shotgun (WGS) entry which is preliminary data.</text>
</comment>
<dbReference type="InterPro" id="IPR002159">
    <property type="entry name" value="CD36_fam"/>
</dbReference>
<evidence type="ECO:0000256" key="13">
    <source>
        <dbReference type="SAM" id="Phobius"/>
    </source>
</evidence>
<dbReference type="GO" id="GO:0005044">
    <property type="term" value="F:scavenger receptor activity"/>
    <property type="evidence" value="ECO:0007669"/>
    <property type="project" value="TreeGrafter"/>
</dbReference>
<evidence type="ECO:0000256" key="3">
    <source>
        <dbReference type="ARBA" id="ARBA00010532"/>
    </source>
</evidence>
<evidence type="ECO:0000313" key="15">
    <source>
        <dbReference type="Proteomes" id="UP000821853"/>
    </source>
</evidence>
<keyword evidence="10" id="KW-0325">Glycoprotein</keyword>
<evidence type="ECO:0000256" key="9">
    <source>
        <dbReference type="ARBA" id="ARBA00023170"/>
    </source>
</evidence>
<keyword evidence="4" id="KW-1003">Cell membrane</keyword>
<evidence type="ECO:0000256" key="11">
    <source>
        <dbReference type="ARBA" id="ARBA00040821"/>
    </source>
</evidence>
<dbReference type="GO" id="GO:0005737">
    <property type="term" value="C:cytoplasm"/>
    <property type="evidence" value="ECO:0007669"/>
    <property type="project" value="TreeGrafter"/>
</dbReference>
<evidence type="ECO:0000256" key="12">
    <source>
        <dbReference type="ARBA" id="ARBA00042244"/>
    </source>
</evidence>
<dbReference type="OMA" id="APRCEQF"/>
<dbReference type="PANTHER" id="PTHR11923:SF110">
    <property type="entry name" value="SCAVENGER RECEPTOR CLASS B MEMBER 1"/>
    <property type="match status" value="1"/>
</dbReference>
<gene>
    <name evidence="14" type="ORF">HPB48_001127</name>
</gene>
<dbReference type="PRINTS" id="PR01609">
    <property type="entry name" value="CD36FAMILY"/>
</dbReference>
<evidence type="ECO:0000256" key="7">
    <source>
        <dbReference type="ARBA" id="ARBA00023136"/>
    </source>
</evidence>
<keyword evidence="7 13" id="KW-0472">Membrane</keyword>
<evidence type="ECO:0000256" key="6">
    <source>
        <dbReference type="ARBA" id="ARBA00022989"/>
    </source>
</evidence>
<keyword evidence="9" id="KW-0675">Receptor</keyword>
<dbReference type="Proteomes" id="UP000821853">
    <property type="component" value="Chromosome 4"/>
</dbReference>
<evidence type="ECO:0000256" key="10">
    <source>
        <dbReference type="ARBA" id="ARBA00023180"/>
    </source>
</evidence>
<keyword evidence="8" id="KW-1015">Disulfide bond</keyword>
<keyword evidence="6 13" id="KW-1133">Transmembrane helix</keyword>
<dbReference type="Pfam" id="PF01130">
    <property type="entry name" value="CD36"/>
    <property type="match status" value="2"/>
</dbReference>
<evidence type="ECO:0000256" key="1">
    <source>
        <dbReference type="ARBA" id="ARBA00004189"/>
    </source>
</evidence>
<dbReference type="PANTHER" id="PTHR11923">
    <property type="entry name" value="SCAVENGER RECEPTOR CLASS B TYPE-1 SR-B1"/>
    <property type="match status" value="1"/>
</dbReference>